<dbReference type="PANTHER" id="PTHR21292">
    <property type="entry name" value="EXOCYST COMPLEX COMPONENT SEC6-RELATED"/>
    <property type="match status" value="1"/>
</dbReference>
<dbReference type="GO" id="GO:0000145">
    <property type="term" value="C:exocyst"/>
    <property type="evidence" value="ECO:0007669"/>
    <property type="project" value="InterPro"/>
</dbReference>
<dbReference type="AlphaFoldDB" id="A0A183E0S7"/>
<dbReference type="InterPro" id="IPR010326">
    <property type="entry name" value="EXOC3/Sec6"/>
</dbReference>
<dbReference type="GO" id="GO:0006887">
    <property type="term" value="P:exocytosis"/>
    <property type="evidence" value="ECO:0007669"/>
    <property type="project" value="InterPro"/>
</dbReference>
<accession>A0A183E0S7</accession>
<proteinExistence type="predicted"/>
<organism evidence="1">
    <name type="scientific">Gongylonema pulchrum</name>
    <dbReference type="NCBI Taxonomy" id="637853"/>
    <lineage>
        <taxon>Eukaryota</taxon>
        <taxon>Metazoa</taxon>
        <taxon>Ecdysozoa</taxon>
        <taxon>Nematoda</taxon>
        <taxon>Chromadorea</taxon>
        <taxon>Rhabditida</taxon>
        <taxon>Spirurina</taxon>
        <taxon>Spiruromorpha</taxon>
        <taxon>Spiruroidea</taxon>
        <taxon>Gongylonematidae</taxon>
        <taxon>Gongylonema</taxon>
    </lineage>
</organism>
<name>A0A183E0S7_9BILA</name>
<dbReference type="GO" id="GO:0000149">
    <property type="term" value="F:SNARE binding"/>
    <property type="evidence" value="ECO:0007669"/>
    <property type="project" value="TreeGrafter"/>
</dbReference>
<dbReference type="PANTHER" id="PTHR21292:SF1">
    <property type="entry name" value="EXOCYST COMPLEX COMPONENT 3"/>
    <property type="match status" value="1"/>
</dbReference>
<dbReference type="GO" id="GO:0051601">
    <property type="term" value="P:exocyst localization"/>
    <property type="evidence" value="ECO:0007669"/>
    <property type="project" value="TreeGrafter"/>
</dbReference>
<protein>
    <submittedName>
        <fullName evidence="1">PolyA_pol_RNAbd domain-containing protein</fullName>
    </submittedName>
</protein>
<dbReference type="WBParaSite" id="GPUH_0001458701-mRNA-1">
    <property type="protein sequence ID" value="GPUH_0001458701-mRNA-1"/>
    <property type="gene ID" value="GPUH_0001458701"/>
</dbReference>
<sequence length="163" mass="19575">LPYYTPLELVYAAFTDEAKYYCSRGIDIMRGKDQETKKQLEVVLRAVELDGKVDKLYANSQLQIEGRPHCWHKVLFKIVEERVQQRVEAFQIEDRKLNKNWVTRNLEICRLYIVEDLYAAKHFLRIFPKEHQLYNNFVITEIARGELNKRELVQLLSWIRLYP</sequence>
<reference evidence="1" key="1">
    <citation type="submission" date="2016-06" db="UniProtKB">
        <authorList>
            <consortium name="WormBaseParasite"/>
        </authorList>
    </citation>
    <scope>IDENTIFICATION</scope>
</reference>
<evidence type="ECO:0000313" key="1">
    <source>
        <dbReference type="WBParaSite" id="GPUH_0001458701-mRNA-1"/>
    </source>
</evidence>